<accession>A0ACC2V5L5</accession>
<comment type="caution">
    <text evidence="1">The sequence shown here is derived from an EMBL/GenBank/DDBJ whole genome shotgun (WGS) entry which is preliminary data.</text>
</comment>
<keyword evidence="2" id="KW-1185">Reference proteome</keyword>
<evidence type="ECO:0000313" key="1">
    <source>
        <dbReference type="EMBL" id="KAJ9094552.1"/>
    </source>
</evidence>
<name>A0ACC2V5L5_9TREE</name>
<reference evidence="1" key="1">
    <citation type="submission" date="2023-04" db="EMBL/GenBank/DDBJ databases">
        <title>Draft Genome sequencing of Naganishia species isolated from polar environments using Oxford Nanopore Technology.</title>
        <authorList>
            <person name="Leo P."/>
            <person name="Venkateswaran K."/>
        </authorList>
    </citation>
    <scope>NUCLEOTIDE SEQUENCE</scope>
    <source>
        <strain evidence="1">MNA-CCFEE 5262</strain>
    </source>
</reference>
<proteinExistence type="predicted"/>
<protein>
    <submittedName>
        <fullName evidence="1">Uncharacterized protein</fullName>
    </submittedName>
</protein>
<evidence type="ECO:0000313" key="2">
    <source>
        <dbReference type="Proteomes" id="UP001230649"/>
    </source>
</evidence>
<sequence>MLFTGGISRSKLLAIFLIISLHTIAITNVLADQGVTTEQGPTLAELKREGDTFARAGKFADAGRSYSRALELDPQSFNLQYLLATTHLQQGKHSQALSSFSKLLELKPDFIQAHLQKAKILTKDGSFEAAKKEVEEFLKGMKGKGEVEPKLAKDRDDANELLKSLNTAIPHLKAARKAISSKAYLKAVDEATKALEVGPNSVELREIRVKGYEGAGDLEGLIGDLSRLAHLQPSIQTHGVLLAQLNYFLLHDSETASTYLRQCLRFDPESKTCKQLHRFIRQTEKELTKAKNLADGERWRDVLKIVIGSGSDGLLAKFEAELAKVAPSLPPAFNPMALSQARLQLHSLACKAYVKGNNINGMKKHCPVVVGSTQIGGDNDEWAIVGLGEIAMKEERWEEAVRHFRNAFEKGGRNSQDVLNRLQKAERTLKVSKQKDYYKILGVSRDADTKTIKKAFRTAAKANHPDVGGDEEKMAAINEAYKVLSDSELRTRYDNGDDPNDPMAGQGGPGGGFHHGQHGGFQGGGFHHFFKQDGGGQGQQFFFRDRF</sequence>
<organism evidence="1 2">
    <name type="scientific">Naganishia adeliensis</name>
    <dbReference type="NCBI Taxonomy" id="92952"/>
    <lineage>
        <taxon>Eukaryota</taxon>
        <taxon>Fungi</taxon>
        <taxon>Dikarya</taxon>
        <taxon>Basidiomycota</taxon>
        <taxon>Agaricomycotina</taxon>
        <taxon>Tremellomycetes</taxon>
        <taxon>Filobasidiales</taxon>
        <taxon>Filobasidiaceae</taxon>
        <taxon>Naganishia</taxon>
    </lineage>
</organism>
<dbReference type="Proteomes" id="UP001230649">
    <property type="component" value="Unassembled WGS sequence"/>
</dbReference>
<gene>
    <name evidence="1" type="ORF">QFC20_006867</name>
</gene>
<dbReference type="EMBL" id="JASBWS010000137">
    <property type="protein sequence ID" value="KAJ9094552.1"/>
    <property type="molecule type" value="Genomic_DNA"/>
</dbReference>